<sequence length="169" mass="19579">MLTEALSALAINSSDVSLEDYQKIIAKQPIYKIEKSKNKYVKVSEKLKNETNDFLVTFLESQRKNIPLAQEVFINNFDRWEVEDSDNLFFAINELLNIKKEFDKEYIRGKRHFKGYPSLSSKLDELIELNNGAIKFINEYLPRAKEADAASKFMNTFISNNQEVLEALA</sequence>
<gene>
    <name evidence="1" type="ORF">HELGO_WM1377</name>
</gene>
<dbReference type="AlphaFoldDB" id="A0A6S6T3R1"/>
<organism evidence="1">
    <name type="scientific">uncultured Sulfurovum sp</name>
    <dbReference type="NCBI Taxonomy" id="269237"/>
    <lineage>
        <taxon>Bacteria</taxon>
        <taxon>Pseudomonadati</taxon>
        <taxon>Campylobacterota</taxon>
        <taxon>Epsilonproteobacteria</taxon>
        <taxon>Campylobacterales</taxon>
        <taxon>Sulfurovaceae</taxon>
        <taxon>Sulfurovum</taxon>
        <taxon>environmental samples</taxon>
    </lineage>
</organism>
<accession>A0A6S6T3R1</accession>
<evidence type="ECO:0000313" key="1">
    <source>
        <dbReference type="EMBL" id="CAA6817761.1"/>
    </source>
</evidence>
<protein>
    <submittedName>
        <fullName evidence="1">Uncharacterized protein</fullName>
    </submittedName>
</protein>
<name>A0A6S6T3R1_9BACT</name>
<dbReference type="EMBL" id="CACVAP010000086">
    <property type="protein sequence ID" value="CAA6817761.1"/>
    <property type="molecule type" value="Genomic_DNA"/>
</dbReference>
<reference evidence="1" key="1">
    <citation type="submission" date="2020-01" db="EMBL/GenBank/DDBJ databases">
        <authorList>
            <person name="Meier V. D."/>
            <person name="Meier V D."/>
        </authorList>
    </citation>
    <scope>NUCLEOTIDE SEQUENCE</scope>
    <source>
        <strain evidence="1">HLG_WM_MAG_06</strain>
    </source>
</reference>
<proteinExistence type="predicted"/>